<reference evidence="4 5" key="1">
    <citation type="submission" date="2024-09" db="EMBL/GenBank/DDBJ databases">
        <authorList>
            <person name="Sun Q."/>
            <person name="Mori K."/>
        </authorList>
    </citation>
    <scope>NUCLEOTIDE SEQUENCE [LARGE SCALE GENOMIC DNA]</scope>
    <source>
        <strain evidence="4 5">JCM 13503</strain>
    </source>
</reference>
<dbReference type="InterPro" id="IPR029787">
    <property type="entry name" value="Nucleotide_cyclase"/>
</dbReference>
<dbReference type="PROSITE" id="PS50113">
    <property type="entry name" value="PAC"/>
    <property type="match status" value="1"/>
</dbReference>
<dbReference type="InterPro" id="IPR000014">
    <property type="entry name" value="PAS"/>
</dbReference>
<keyword evidence="4" id="KW-0808">Transferase</keyword>
<dbReference type="EMBL" id="JBHLYR010000091">
    <property type="protein sequence ID" value="MFB9995404.1"/>
    <property type="molecule type" value="Genomic_DNA"/>
</dbReference>
<dbReference type="InterPro" id="IPR000700">
    <property type="entry name" value="PAS-assoc_C"/>
</dbReference>
<dbReference type="Pfam" id="PF00990">
    <property type="entry name" value="GGDEF"/>
    <property type="match status" value="1"/>
</dbReference>
<gene>
    <name evidence="4" type="ORF">ACFFLM_26030</name>
</gene>
<dbReference type="EC" id="2.7.7.65" evidence="4"/>
<feature type="domain" description="PAS" evidence="1">
    <location>
        <begin position="10"/>
        <end position="80"/>
    </location>
</feature>
<sequence length="281" mass="31082">MSAVPPPDLPQELVWQVLNTADIGLIVTDVRRRILYVNAAFVEETGYSAEEVRGKPCNFLQGPETDPADIAALREALNRAEPIERVILNYRKDGSPLWYKLRIRPLHVQGVLQYFVGVQEDFTLAHATQMKLERLAYLDSLTGLGNRRAFDLQMAESTRLVQPLTLFILDLNGFKQVNDERGHASGDALLRQVGFRLKTLVQDGGSAYRIGGDEFAVLISGDGSAAAAFEVQLLEALQALDGGTLRFGLGSACFPLETADSSAWLRLADHRMYAHKTNKAR</sequence>
<dbReference type="SUPFAM" id="SSF55073">
    <property type="entry name" value="Nucleotide cyclase"/>
    <property type="match status" value="1"/>
</dbReference>
<dbReference type="InterPro" id="IPR035965">
    <property type="entry name" value="PAS-like_dom_sf"/>
</dbReference>
<dbReference type="Proteomes" id="UP001589733">
    <property type="component" value="Unassembled WGS sequence"/>
</dbReference>
<evidence type="ECO:0000259" key="2">
    <source>
        <dbReference type="PROSITE" id="PS50113"/>
    </source>
</evidence>
<dbReference type="SMART" id="SM00267">
    <property type="entry name" value="GGDEF"/>
    <property type="match status" value="1"/>
</dbReference>
<dbReference type="SMART" id="SM00091">
    <property type="entry name" value="PAS"/>
    <property type="match status" value="1"/>
</dbReference>
<dbReference type="RefSeq" id="WP_380017307.1">
    <property type="nucleotide sequence ID" value="NZ_JBHLYR010000091.1"/>
</dbReference>
<dbReference type="NCBIfam" id="TIGR00229">
    <property type="entry name" value="sensory_box"/>
    <property type="match status" value="1"/>
</dbReference>
<dbReference type="CDD" id="cd01949">
    <property type="entry name" value="GGDEF"/>
    <property type="match status" value="1"/>
</dbReference>
<dbReference type="InterPro" id="IPR052163">
    <property type="entry name" value="DGC-Regulatory_Protein"/>
</dbReference>
<comment type="caution">
    <text evidence="4">The sequence shown here is derived from an EMBL/GenBank/DDBJ whole genome shotgun (WGS) entry which is preliminary data.</text>
</comment>
<dbReference type="InterPro" id="IPR000160">
    <property type="entry name" value="GGDEF_dom"/>
</dbReference>
<proteinExistence type="predicted"/>
<keyword evidence="5" id="KW-1185">Reference proteome</keyword>
<dbReference type="InterPro" id="IPR043128">
    <property type="entry name" value="Rev_trsase/Diguanyl_cyclase"/>
</dbReference>
<organism evidence="4 5">
    <name type="scientific">Deinococcus oregonensis</name>
    <dbReference type="NCBI Taxonomy" id="1805970"/>
    <lineage>
        <taxon>Bacteria</taxon>
        <taxon>Thermotogati</taxon>
        <taxon>Deinococcota</taxon>
        <taxon>Deinococci</taxon>
        <taxon>Deinococcales</taxon>
        <taxon>Deinococcaceae</taxon>
        <taxon>Deinococcus</taxon>
    </lineage>
</organism>
<dbReference type="Gene3D" id="3.30.70.270">
    <property type="match status" value="1"/>
</dbReference>
<dbReference type="Pfam" id="PF13426">
    <property type="entry name" value="PAS_9"/>
    <property type="match status" value="1"/>
</dbReference>
<dbReference type="NCBIfam" id="TIGR00254">
    <property type="entry name" value="GGDEF"/>
    <property type="match status" value="1"/>
</dbReference>
<protein>
    <submittedName>
        <fullName evidence="4">Diguanylate cyclase domain-containing protein</fullName>
        <ecNumber evidence="4">2.7.7.65</ecNumber>
    </submittedName>
</protein>
<accession>A0ABV6B6L7</accession>
<dbReference type="SUPFAM" id="SSF55785">
    <property type="entry name" value="PYP-like sensor domain (PAS domain)"/>
    <property type="match status" value="1"/>
</dbReference>
<evidence type="ECO:0000313" key="5">
    <source>
        <dbReference type="Proteomes" id="UP001589733"/>
    </source>
</evidence>
<evidence type="ECO:0000313" key="4">
    <source>
        <dbReference type="EMBL" id="MFB9995404.1"/>
    </source>
</evidence>
<keyword evidence="4" id="KW-0548">Nucleotidyltransferase</keyword>
<dbReference type="PROSITE" id="PS50887">
    <property type="entry name" value="GGDEF"/>
    <property type="match status" value="1"/>
</dbReference>
<feature type="domain" description="PAC" evidence="2">
    <location>
        <begin position="81"/>
        <end position="134"/>
    </location>
</feature>
<feature type="domain" description="GGDEF" evidence="3">
    <location>
        <begin position="162"/>
        <end position="281"/>
    </location>
</feature>
<dbReference type="CDD" id="cd00130">
    <property type="entry name" value="PAS"/>
    <property type="match status" value="1"/>
</dbReference>
<evidence type="ECO:0000259" key="1">
    <source>
        <dbReference type="PROSITE" id="PS50112"/>
    </source>
</evidence>
<dbReference type="PROSITE" id="PS50112">
    <property type="entry name" value="PAS"/>
    <property type="match status" value="1"/>
</dbReference>
<name>A0ABV6B6L7_9DEIO</name>
<dbReference type="PANTHER" id="PTHR46663:SF3">
    <property type="entry name" value="SLL0267 PROTEIN"/>
    <property type="match status" value="1"/>
</dbReference>
<dbReference type="GO" id="GO:0052621">
    <property type="term" value="F:diguanylate cyclase activity"/>
    <property type="evidence" value="ECO:0007669"/>
    <property type="project" value="UniProtKB-EC"/>
</dbReference>
<dbReference type="Gene3D" id="3.30.450.20">
    <property type="entry name" value="PAS domain"/>
    <property type="match status" value="1"/>
</dbReference>
<evidence type="ECO:0000259" key="3">
    <source>
        <dbReference type="PROSITE" id="PS50887"/>
    </source>
</evidence>
<dbReference type="PANTHER" id="PTHR46663">
    <property type="entry name" value="DIGUANYLATE CYCLASE DGCT-RELATED"/>
    <property type="match status" value="1"/>
</dbReference>